<feature type="compositionally biased region" description="Basic and acidic residues" evidence="1">
    <location>
        <begin position="19"/>
        <end position="33"/>
    </location>
</feature>
<gene>
    <name evidence="3" type="ORF">LSG31_20220</name>
</gene>
<evidence type="ECO:0000256" key="1">
    <source>
        <dbReference type="SAM" id="MobiDB-lite"/>
    </source>
</evidence>
<evidence type="ECO:0000313" key="4">
    <source>
        <dbReference type="Proteomes" id="UP000830167"/>
    </source>
</evidence>
<accession>A0ABY4CI19</accession>
<keyword evidence="4" id="KW-1185">Reference proteome</keyword>
<keyword evidence="2" id="KW-0812">Transmembrane</keyword>
<feature type="region of interest" description="Disordered" evidence="1">
    <location>
        <begin position="1"/>
        <end position="88"/>
    </location>
</feature>
<feature type="transmembrane region" description="Helical" evidence="2">
    <location>
        <begin position="144"/>
        <end position="166"/>
    </location>
</feature>
<organism evidence="3 4">
    <name type="scientific">Fodinisporobacter ferrooxydans</name>
    <dbReference type="NCBI Taxonomy" id="2901836"/>
    <lineage>
        <taxon>Bacteria</taxon>
        <taxon>Bacillati</taxon>
        <taxon>Bacillota</taxon>
        <taxon>Bacilli</taxon>
        <taxon>Bacillales</taxon>
        <taxon>Alicyclobacillaceae</taxon>
        <taxon>Fodinisporobacter</taxon>
    </lineage>
</organism>
<reference evidence="3" key="1">
    <citation type="submission" date="2021-12" db="EMBL/GenBank/DDBJ databases">
        <title>Alicyclobacillaceae gen. nov., sp. nov., isolated from chalcocite enrichment system.</title>
        <authorList>
            <person name="Jiang Z."/>
        </authorList>
    </citation>
    <scope>NUCLEOTIDE SEQUENCE</scope>
    <source>
        <strain evidence="3">MYW30-H2</strain>
    </source>
</reference>
<keyword evidence="2" id="KW-0472">Membrane</keyword>
<dbReference type="Proteomes" id="UP000830167">
    <property type="component" value="Chromosome"/>
</dbReference>
<name>A0ABY4CI19_9BACL</name>
<evidence type="ECO:0008006" key="5">
    <source>
        <dbReference type="Google" id="ProtNLM"/>
    </source>
</evidence>
<feature type="compositionally biased region" description="Basic and acidic residues" evidence="1">
    <location>
        <begin position="42"/>
        <end position="67"/>
    </location>
</feature>
<feature type="compositionally biased region" description="Low complexity" evidence="1">
    <location>
        <begin position="1"/>
        <end position="13"/>
    </location>
</feature>
<dbReference type="EMBL" id="CP089291">
    <property type="protein sequence ID" value="UOF90160.1"/>
    <property type="molecule type" value="Genomic_DNA"/>
</dbReference>
<protein>
    <recommendedName>
        <fullName evidence="5">SPOR domain-containing protein</fullName>
    </recommendedName>
</protein>
<proteinExistence type="predicted"/>
<keyword evidence="2" id="KW-1133">Transmembrane helix</keyword>
<evidence type="ECO:0000256" key="2">
    <source>
        <dbReference type="SAM" id="Phobius"/>
    </source>
</evidence>
<evidence type="ECO:0000313" key="3">
    <source>
        <dbReference type="EMBL" id="UOF90160.1"/>
    </source>
</evidence>
<dbReference type="RefSeq" id="WP_347436852.1">
    <property type="nucleotide sequence ID" value="NZ_CP089291.1"/>
</dbReference>
<sequence>MNESNNNQSKNNQVKIRIVSHDPKAMSEQRNDQKLTFPQSKDNLDPIDPVRKPMQDTRTGDLRRSEQELSSEQTPEKHLPQEQPSRQSLLEQARERMSVLHTPISEISRSSHLAEQPALYPPDWKGRGNIQTRRLGLTKRGQKGIAASVLGVCVGLLLGFAAYYLFIGSSVLAPLGKVDSRVASGGAIANRSGQGQASNAVAASAQSVSSRSVLGPGGAAGPGTTVYLYQIGIYQDGKAADQVVNKMKAKGIAVLKRGNNPFQLVIGGAAQKSGSADLNDFLQQNGISYYMKPFVVPKVPSTVPQISDSQAQQLQQSLLKEWKFIEQISGGGQAADVSGIEKEVQSSLAFLPAANTLAKQSLQTSLQDLQHVADSITQKSQSNGAGTAAASYWLAKFYTDFAQGVADL</sequence>